<evidence type="ECO:0000313" key="3">
    <source>
        <dbReference type="Proteomes" id="UP000015105"/>
    </source>
</evidence>
<reference evidence="2" key="4">
    <citation type="submission" date="2019-03" db="UniProtKB">
        <authorList>
            <consortium name="EnsemblPlants"/>
        </authorList>
    </citation>
    <scope>IDENTIFICATION</scope>
</reference>
<evidence type="ECO:0000256" key="1">
    <source>
        <dbReference type="SAM" id="Coils"/>
    </source>
</evidence>
<keyword evidence="3" id="KW-1185">Reference proteome</keyword>
<sequence>KKGDDSARAAGSPMAEDSGAILRHISSLKDMLDKVNEEIEQNIQRTRETESEIVKHSETEKDYLVKESELMKGVSVAEFELDGLMQVEGLSCCRPPHAIKLAPWHCHRAPRSVMPLSSSCHRPVHPVKLHMPSAHPAGVLSRFARHHVMDL</sequence>
<reference evidence="2" key="3">
    <citation type="journal article" date="2017" name="Nature">
        <title>Genome sequence of the progenitor of the wheat D genome Aegilops tauschii.</title>
        <authorList>
            <person name="Luo M.C."/>
            <person name="Gu Y.Q."/>
            <person name="Puiu D."/>
            <person name="Wang H."/>
            <person name="Twardziok S.O."/>
            <person name="Deal K.R."/>
            <person name="Huo N."/>
            <person name="Zhu T."/>
            <person name="Wang L."/>
            <person name="Wang Y."/>
            <person name="McGuire P.E."/>
            <person name="Liu S."/>
            <person name="Long H."/>
            <person name="Ramasamy R.K."/>
            <person name="Rodriguez J.C."/>
            <person name="Van S.L."/>
            <person name="Yuan L."/>
            <person name="Wang Z."/>
            <person name="Xia Z."/>
            <person name="Xiao L."/>
            <person name="Anderson O.D."/>
            <person name="Ouyang S."/>
            <person name="Liang Y."/>
            <person name="Zimin A.V."/>
            <person name="Pertea G."/>
            <person name="Qi P."/>
            <person name="Bennetzen J.L."/>
            <person name="Dai X."/>
            <person name="Dawson M.W."/>
            <person name="Muller H.G."/>
            <person name="Kugler K."/>
            <person name="Rivarola-Duarte L."/>
            <person name="Spannagl M."/>
            <person name="Mayer K.F.X."/>
            <person name="Lu F.H."/>
            <person name="Bevan M.W."/>
            <person name="Leroy P."/>
            <person name="Li P."/>
            <person name="You F.M."/>
            <person name="Sun Q."/>
            <person name="Liu Z."/>
            <person name="Lyons E."/>
            <person name="Wicker T."/>
            <person name="Salzberg S.L."/>
            <person name="Devos K.M."/>
            <person name="Dvorak J."/>
        </authorList>
    </citation>
    <scope>NUCLEOTIDE SEQUENCE [LARGE SCALE GENOMIC DNA]</scope>
    <source>
        <strain evidence="2">cv. AL8/78</strain>
    </source>
</reference>
<proteinExistence type="predicted"/>
<accession>A0A452Y863</accession>
<dbReference type="AlphaFoldDB" id="A0A452Y863"/>
<evidence type="ECO:0000313" key="2">
    <source>
        <dbReference type="EnsemblPlants" id="AET1Gv20328300.5"/>
    </source>
</evidence>
<dbReference type="Gramene" id="AET1Gv20328300.5">
    <property type="protein sequence ID" value="AET1Gv20328300.5"/>
    <property type="gene ID" value="AET1Gv20328300"/>
</dbReference>
<dbReference type="Proteomes" id="UP000015105">
    <property type="component" value="Chromosome 1D"/>
</dbReference>
<reference evidence="3" key="2">
    <citation type="journal article" date="2017" name="Nat. Plants">
        <title>The Aegilops tauschii genome reveals multiple impacts of transposons.</title>
        <authorList>
            <person name="Zhao G."/>
            <person name="Zou C."/>
            <person name="Li K."/>
            <person name="Wang K."/>
            <person name="Li T."/>
            <person name="Gao L."/>
            <person name="Zhang X."/>
            <person name="Wang H."/>
            <person name="Yang Z."/>
            <person name="Liu X."/>
            <person name="Jiang W."/>
            <person name="Mao L."/>
            <person name="Kong X."/>
            <person name="Jiao Y."/>
            <person name="Jia J."/>
        </authorList>
    </citation>
    <scope>NUCLEOTIDE SEQUENCE [LARGE SCALE GENOMIC DNA]</scope>
    <source>
        <strain evidence="3">cv. AL8/78</strain>
    </source>
</reference>
<dbReference type="EnsemblPlants" id="AET1Gv20328300.5">
    <property type="protein sequence ID" value="AET1Gv20328300.5"/>
    <property type="gene ID" value="AET1Gv20328300"/>
</dbReference>
<reference evidence="2" key="5">
    <citation type="journal article" date="2021" name="G3 (Bethesda)">
        <title>Aegilops tauschii genome assembly Aet v5.0 features greater sequence contiguity and improved annotation.</title>
        <authorList>
            <person name="Wang L."/>
            <person name="Zhu T."/>
            <person name="Rodriguez J.C."/>
            <person name="Deal K.R."/>
            <person name="Dubcovsky J."/>
            <person name="McGuire P.E."/>
            <person name="Lux T."/>
            <person name="Spannagl M."/>
            <person name="Mayer K.F.X."/>
            <person name="Baldrich P."/>
            <person name="Meyers B.C."/>
            <person name="Huo N."/>
            <person name="Gu Y.Q."/>
            <person name="Zhou H."/>
            <person name="Devos K.M."/>
            <person name="Bennetzen J.L."/>
            <person name="Unver T."/>
            <person name="Budak H."/>
            <person name="Gulick P.J."/>
            <person name="Galiba G."/>
            <person name="Kalapos B."/>
            <person name="Nelson D.R."/>
            <person name="Li P."/>
            <person name="You F.M."/>
            <person name="Luo M.C."/>
            <person name="Dvorak J."/>
        </authorList>
    </citation>
    <scope>NUCLEOTIDE SEQUENCE [LARGE SCALE GENOMIC DNA]</scope>
    <source>
        <strain evidence="2">cv. AL8/78</strain>
    </source>
</reference>
<feature type="coiled-coil region" evidence="1">
    <location>
        <begin position="25"/>
        <end position="52"/>
    </location>
</feature>
<protein>
    <submittedName>
        <fullName evidence="2">Uncharacterized protein</fullName>
    </submittedName>
</protein>
<name>A0A452Y863_AEGTS</name>
<organism evidence="2 3">
    <name type="scientific">Aegilops tauschii subsp. strangulata</name>
    <name type="common">Goatgrass</name>
    <dbReference type="NCBI Taxonomy" id="200361"/>
    <lineage>
        <taxon>Eukaryota</taxon>
        <taxon>Viridiplantae</taxon>
        <taxon>Streptophyta</taxon>
        <taxon>Embryophyta</taxon>
        <taxon>Tracheophyta</taxon>
        <taxon>Spermatophyta</taxon>
        <taxon>Magnoliopsida</taxon>
        <taxon>Liliopsida</taxon>
        <taxon>Poales</taxon>
        <taxon>Poaceae</taxon>
        <taxon>BOP clade</taxon>
        <taxon>Pooideae</taxon>
        <taxon>Triticodae</taxon>
        <taxon>Triticeae</taxon>
        <taxon>Triticinae</taxon>
        <taxon>Aegilops</taxon>
    </lineage>
</organism>
<keyword evidence="1" id="KW-0175">Coiled coil</keyword>
<reference evidence="3" key="1">
    <citation type="journal article" date="2014" name="Science">
        <title>Ancient hybridizations among the ancestral genomes of bread wheat.</title>
        <authorList>
            <consortium name="International Wheat Genome Sequencing Consortium,"/>
            <person name="Marcussen T."/>
            <person name="Sandve S.R."/>
            <person name="Heier L."/>
            <person name="Spannagl M."/>
            <person name="Pfeifer M."/>
            <person name="Jakobsen K.S."/>
            <person name="Wulff B.B."/>
            <person name="Steuernagel B."/>
            <person name="Mayer K.F."/>
            <person name="Olsen O.A."/>
        </authorList>
    </citation>
    <scope>NUCLEOTIDE SEQUENCE [LARGE SCALE GENOMIC DNA]</scope>
    <source>
        <strain evidence="3">cv. AL8/78</strain>
    </source>
</reference>